<evidence type="ECO:0000259" key="3">
    <source>
        <dbReference type="Pfam" id="PF07859"/>
    </source>
</evidence>
<feature type="domain" description="Alpha/beta hydrolase fold-3" evidence="3">
    <location>
        <begin position="89"/>
        <end position="290"/>
    </location>
</feature>
<keyword evidence="2" id="KW-0378">Hydrolase</keyword>
<dbReference type="Gene3D" id="3.40.50.1820">
    <property type="entry name" value="alpha/beta hydrolase"/>
    <property type="match status" value="1"/>
</dbReference>
<gene>
    <name evidence="4" type="ORF">IW256_002721</name>
</gene>
<sequence length="323" mass="34747">MAVTPAVEERAGCGRGARAAALLMRWTLRPLIVRLPWSPLLLRLAPFLDAAAVLMVAPRGTRVAGVPGLACRAEWVRAAGVPRDSRRVILYFHGGGFVACGLRTHRRMIARISGAAGMPALSVAYRMQPRVPIATSVRDCVEAYRWLLDQGYEAGDIVVAGDSAGGYFGFMAPLHAMREGLPRPAGIAALSPFTDLDIDVKVAHANAALDPFIPAWRMRDMVRVCFPGAELTDPWLSPVHADLGGLPPTLIQVGSLEVMRVDAESMAERLGAAGVPCTLQIWEGQMHVFQIFADLSREGLAAIQEIGAFARRVTARSGRPRAA</sequence>
<comment type="similarity">
    <text evidence="1">Belongs to the 'GDXG' lipolytic enzyme family.</text>
</comment>
<organism evidence="4 5">
    <name type="scientific">Actinomadura viridis</name>
    <dbReference type="NCBI Taxonomy" id="58110"/>
    <lineage>
        <taxon>Bacteria</taxon>
        <taxon>Bacillati</taxon>
        <taxon>Actinomycetota</taxon>
        <taxon>Actinomycetes</taxon>
        <taxon>Streptosporangiales</taxon>
        <taxon>Thermomonosporaceae</taxon>
        <taxon>Actinomadura</taxon>
    </lineage>
</organism>
<dbReference type="Proteomes" id="UP000614047">
    <property type="component" value="Unassembled WGS sequence"/>
</dbReference>
<dbReference type="InterPro" id="IPR013094">
    <property type="entry name" value="AB_hydrolase_3"/>
</dbReference>
<evidence type="ECO:0000313" key="5">
    <source>
        <dbReference type="Proteomes" id="UP000614047"/>
    </source>
</evidence>
<dbReference type="GO" id="GO:0004806">
    <property type="term" value="F:triacylglycerol lipase activity"/>
    <property type="evidence" value="ECO:0007669"/>
    <property type="project" value="TreeGrafter"/>
</dbReference>
<proteinExistence type="inferred from homology"/>
<dbReference type="SUPFAM" id="SSF53474">
    <property type="entry name" value="alpha/beta-Hydrolases"/>
    <property type="match status" value="1"/>
</dbReference>
<dbReference type="InterPro" id="IPR050300">
    <property type="entry name" value="GDXG_lipolytic_enzyme"/>
</dbReference>
<name>A0A931GIH9_9ACTN</name>
<evidence type="ECO:0000313" key="4">
    <source>
        <dbReference type="EMBL" id="MBG6088608.1"/>
    </source>
</evidence>
<evidence type="ECO:0000256" key="2">
    <source>
        <dbReference type="ARBA" id="ARBA00022801"/>
    </source>
</evidence>
<reference evidence="4" key="1">
    <citation type="submission" date="2020-11" db="EMBL/GenBank/DDBJ databases">
        <title>Sequencing the genomes of 1000 actinobacteria strains.</title>
        <authorList>
            <person name="Klenk H.-P."/>
        </authorList>
    </citation>
    <scope>NUCLEOTIDE SEQUENCE</scope>
    <source>
        <strain evidence="4">DSM 43175</strain>
    </source>
</reference>
<dbReference type="AlphaFoldDB" id="A0A931GIH9"/>
<evidence type="ECO:0000256" key="1">
    <source>
        <dbReference type="ARBA" id="ARBA00010515"/>
    </source>
</evidence>
<protein>
    <submittedName>
        <fullName evidence="4">Acetyl esterase/lipase</fullName>
    </submittedName>
</protein>
<dbReference type="InterPro" id="IPR029058">
    <property type="entry name" value="AB_hydrolase_fold"/>
</dbReference>
<dbReference type="PANTHER" id="PTHR48081">
    <property type="entry name" value="AB HYDROLASE SUPERFAMILY PROTEIN C4A8.06C"/>
    <property type="match status" value="1"/>
</dbReference>
<comment type="caution">
    <text evidence="4">The sequence shown here is derived from an EMBL/GenBank/DDBJ whole genome shotgun (WGS) entry which is preliminary data.</text>
</comment>
<dbReference type="PANTHER" id="PTHR48081:SF30">
    <property type="entry name" value="ACETYL-HYDROLASE LIPR-RELATED"/>
    <property type="match status" value="1"/>
</dbReference>
<keyword evidence="5" id="KW-1185">Reference proteome</keyword>
<dbReference type="EMBL" id="JADOUA010000001">
    <property type="protein sequence ID" value="MBG6088608.1"/>
    <property type="molecule type" value="Genomic_DNA"/>
</dbReference>
<dbReference type="RefSeq" id="WP_197011305.1">
    <property type="nucleotide sequence ID" value="NZ_BAABES010000005.1"/>
</dbReference>
<accession>A0A931GIH9</accession>
<dbReference type="Pfam" id="PF07859">
    <property type="entry name" value="Abhydrolase_3"/>
    <property type="match status" value="1"/>
</dbReference>